<sequence length="115" mass="12256">MTSPVGSSQIESILSQIRNSSAVVRPPVAKTMDVANPASTTKIDFASALRAQLDQLNSMEQSSVSLGQRFALGDTKVNLSDVMIASQKASVAIQTSVQVRNKVVAAYQSIMNMQI</sequence>
<dbReference type="GO" id="GO:0009425">
    <property type="term" value="C:bacterial-type flagellum basal body"/>
    <property type="evidence" value="ECO:0007669"/>
    <property type="project" value="UniProtKB-SubCell"/>
</dbReference>
<evidence type="ECO:0000313" key="7">
    <source>
        <dbReference type="Proteomes" id="UP000215188"/>
    </source>
</evidence>
<reference evidence="6 7" key="1">
    <citation type="submission" date="2017-06" db="EMBL/GenBank/DDBJ databases">
        <title>Reclassification of a Polynucleobacter cosmopolitanus strain isolated from tropical Lake Victoria as Polynucleobacter victoriensis comb. nov.</title>
        <authorList>
            <person name="Hahn M.W."/>
        </authorList>
    </citation>
    <scope>NUCLEOTIDE SEQUENCE [LARGE SCALE GENOMIC DNA]</scope>
    <source>
        <strain evidence="6 7">MWH-MoIso2</strain>
    </source>
</reference>
<keyword evidence="6" id="KW-0966">Cell projection</keyword>
<comment type="caution">
    <text evidence="6">The sequence shown here is derived from an EMBL/GenBank/DDBJ whole genome shotgun (WGS) entry which is preliminary data.</text>
</comment>
<keyword evidence="7" id="KW-1185">Reference proteome</keyword>
<dbReference type="HAMAP" id="MF_00724">
    <property type="entry name" value="FliE"/>
    <property type="match status" value="1"/>
</dbReference>
<dbReference type="AlphaFoldDB" id="A0A229FVR8"/>
<accession>A0A229FVR8</accession>
<dbReference type="Proteomes" id="UP000215188">
    <property type="component" value="Unassembled WGS sequence"/>
</dbReference>
<evidence type="ECO:0000313" key="6">
    <source>
        <dbReference type="EMBL" id="OXL15549.1"/>
    </source>
</evidence>
<dbReference type="GO" id="GO:0005198">
    <property type="term" value="F:structural molecule activity"/>
    <property type="evidence" value="ECO:0007669"/>
    <property type="project" value="UniProtKB-UniRule"/>
</dbReference>
<proteinExistence type="inferred from homology"/>
<keyword evidence="6" id="KW-0969">Cilium</keyword>
<dbReference type="Pfam" id="PF02049">
    <property type="entry name" value="FliE"/>
    <property type="match status" value="1"/>
</dbReference>
<name>A0A229FVR8_9BURK</name>
<dbReference type="GO" id="GO:0071973">
    <property type="term" value="P:bacterial-type flagellum-dependent cell motility"/>
    <property type="evidence" value="ECO:0007669"/>
    <property type="project" value="InterPro"/>
</dbReference>
<keyword evidence="3 4" id="KW-0975">Bacterial flagellum</keyword>
<dbReference type="NCBIfam" id="TIGR00205">
    <property type="entry name" value="fliE"/>
    <property type="match status" value="1"/>
</dbReference>
<dbReference type="InterPro" id="IPR001624">
    <property type="entry name" value="FliE"/>
</dbReference>
<dbReference type="EMBL" id="NJGG01000001">
    <property type="protein sequence ID" value="OXL15549.1"/>
    <property type="molecule type" value="Genomic_DNA"/>
</dbReference>
<evidence type="ECO:0000256" key="5">
    <source>
        <dbReference type="NCBIfam" id="TIGR00205"/>
    </source>
</evidence>
<organism evidence="6 7">
    <name type="scientific">Polynucleobacter cosmopolitanus</name>
    <dbReference type="NCBI Taxonomy" id="351345"/>
    <lineage>
        <taxon>Bacteria</taxon>
        <taxon>Pseudomonadati</taxon>
        <taxon>Pseudomonadota</taxon>
        <taxon>Betaproteobacteria</taxon>
        <taxon>Burkholderiales</taxon>
        <taxon>Burkholderiaceae</taxon>
        <taxon>Polynucleobacter</taxon>
    </lineage>
</organism>
<gene>
    <name evidence="4" type="primary">fliE</name>
    <name evidence="6" type="ORF">AOC33_00145</name>
</gene>
<dbReference type="OrthoDB" id="8909229at2"/>
<protein>
    <recommendedName>
        <fullName evidence="4 5">Flagellar hook-basal body complex protein FliE</fullName>
    </recommendedName>
</protein>
<evidence type="ECO:0000256" key="3">
    <source>
        <dbReference type="ARBA" id="ARBA00023143"/>
    </source>
</evidence>
<dbReference type="GO" id="GO:0003774">
    <property type="term" value="F:cytoskeletal motor activity"/>
    <property type="evidence" value="ECO:0007669"/>
    <property type="project" value="InterPro"/>
</dbReference>
<dbReference type="PANTHER" id="PTHR34653:SF1">
    <property type="entry name" value="FLAGELLAR HOOK-BASAL BODY COMPLEX PROTEIN FLIE"/>
    <property type="match status" value="1"/>
</dbReference>
<keyword evidence="6" id="KW-0282">Flagellum</keyword>
<comment type="subcellular location">
    <subcellularLocation>
        <location evidence="1 4">Bacterial flagellum basal body</location>
    </subcellularLocation>
</comment>
<dbReference type="PRINTS" id="PR01006">
    <property type="entry name" value="FLGHOOKFLIE"/>
</dbReference>
<comment type="similarity">
    <text evidence="2 4">Belongs to the FliE family.</text>
</comment>
<dbReference type="RefSeq" id="WP_089514588.1">
    <property type="nucleotide sequence ID" value="NZ_NJGG01000001.1"/>
</dbReference>
<evidence type="ECO:0000256" key="4">
    <source>
        <dbReference type="HAMAP-Rule" id="MF_00724"/>
    </source>
</evidence>
<dbReference type="PANTHER" id="PTHR34653">
    <property type="match status" value="1"/>
</dbReference>
<evidence type="ECO:0000256" key="2">
    <source>
        <dbReference type="ARBA" id="ARBA00009272"/>
    </source>
</evidence>
<evidence type="ECO:0000256" key="1">
    <source>
        <dbReference type="ARBA" id="ARBA00004117"/>
    </source>
</evidence>